<protein>
    <submittedName>
        <fullName evidence="2">Uncharacterized protein</fullName>
    </submittedName>
</protein>
<evidence type="ECO:0000313" key="3">
    <source>
        <dbReference type="Proteomes" id="UP000035740"/>
    </source>
</evidence>
<feature type="non-terminal residue" evidence="2">
    <location>
        <position position="285"/>
    </location>
</feature>
<proteinExistence type="predicted"/>
<dbReference type="EMBL" id="KQ094009">
    <property type="protein sequence ID" value="KMS94362.1"/>
    <property type="molecule type" value="Genomic_DNA"/>
</dbReference>
<sequence>SLYDTFLLHTSLKDININDMADRHLGSELEADLCVALALHPPQRLIIDYMVIEKGFQFKAQHLELAQLTFDRELVQYVRQHLSPDVDGDDDPEPNDCDLACLVIDAVHFQDVAGAGVNIDCCAAVVQFLLDYPHMIDKMYFLVDYLQNANDYQPLQPAADPAPDTAFSESFSSSDEPDEVATPMFYRPELAAQLIDGLLDQDGKESPSANSSAAADAPIADAPIASEPLSVPSWVDTQLLHGRSNTSFIERVKFMCGLVTLDLDQRDPGLQRWDLIERHNPGPDR</sequence>
<reference evidence="2 3" key="1">
    <citation type="journal article" date="2014" name="Nature">
        <title>The genome of the recently domesticated crop plant sugar beet (Beta vulgaris).</title>
        <authorList>
            <person name="Dohm J.C."/>
            <person name="Minoche A.E."/>
            <person name="Holtgrawe D."/>
            <person name="Capella-Gutierrez S."/>
            <person name="Zakrzewski F."/>
            <person name="Tafer H."/>
            <person name="Rupp O."/>
            <person name="Sorensen T.R."/>
            <person name="Stracke R."/>
            <person name="Reinhardt R."/>
            <person name="Goesmann A."/>
            <person name="Kraft T."/>
            <person name="Schulz B."/>
            <person name="Stadler P.F."/>
            <person name="Schmidt T."/>
            <person name="Gabaldon T."/>
            <person name="Lehrach H."/>
            <person name="Weisshaar B."/>
            <person name="Himmelbauer H."/>
        </authorList>
    </citation>
    <scope>NUCLEOTIDE SEQUENCE [LARGE SCALE GENOMIC DNA]</scope>
    <source>
        <tissue evidence="2">Taproot</tissue>
    </source>
</reference>
<dbReference type="Proteomes" id="UP000035740">
    <property type="component" value="Unassembled WGS sequence"/>
</dbReference>
<accession>A0A0J8B3D5</accession>
<keyword evidence="3" id="KW-1185">Reference proteome</keyword>
<dbReference type="Gramene" id="KMS94362">
    <property type="protein sequence ID" value="KMS94362"/>
    <property type="gene ID" value="BVRB_022170"/>
</dbReference>
<evidence type="ECO:0000256" key="1">
    <source>
        <dbReference type="SAM" id="MobiDB-lite"/>
    </source>
</evidence>
<feature type="non-terminal residue" evidence="2">
    <location>
        <position position="1"/>
    </location>
</feature>
<feature type="region of interest" description="Disordered" evidence="1">
    <location>
        <begin position="154"/>
        <end position="179"/>
    </location>
</feature>
<dbReference type="AlphaFoldDB" id="A0A0J8B3D5"/>
<feature type="compositionally biased region" description="Low complexity" evidence="1">
    <location>
        <begin position="157"/>
        <end position="174"/>
    </location>
</feature>
<evidence type="ECO:0000313" key="2">
    <source>
        <dbReference type="EMBL" id="KMS94362.1"/>
    </source>
</evidence>
<organism evidence="2 3">
    <name type="scientific">Beta vulgaris subsp. vulgaris</name>
    <name type="common">Beet</name>
    <dbReference type="NCBI Taxonomy" id="3555"/>
    <lineage>
        <taxon>Eukaryota</taxon>
        <taxon>Viridiplantae</taxon>
        <taxon>Streptophyta</taxon>
        <taxon>Embryophyta</taxon>
        <taxon>Tracheophyta</taxon>
        <taxon>Spermatophyta</taxon>
        <taxon>Magnoliopsida</taxon>
        <taxon>eudicotyledons</taxon>
        <taxon>Gunneridae</taxon>
        <taxon>Pentapetalae</taxon>
        <taxon>Caryophyllales</taxon>
        <taxon>Chenopodiaceae</taxon>
        <taxon>Betoideae</taxon>
        <taxon>Beta</taxon>
    </lineage>
</organism>
<name>A0A0J8B3D5_BETVV</name>
<gene>
    <name evidence="2" type="ORF">BVRB_022170</name>
</gene>